<dbReference type="InterPro" id="IPR036291">
    <property type="entry name" value="NAD(P)-bd_dom_sf"/>
</dbReference>
<feature type="transmembrane region" description="Helical" evidence="8">
    <location>
        <begin position="31"/>
        <end position="49"/>
    </location>
</feature>
<name>A0A7C9MHR1_9BACT</name>
<dbReference type="InterPro" id="IPR003148">
    <property type="entry name" value="RCK_N"/>
</dbReference>
<keyword evidence="7 8" id="KW-0472">Membrane</keyword>
<feature type="transmembrane region" description="Helical" evidence="8">
    <location>
        <begin position="147"/>
        <end position="171"/>
    </location>
</feature>
<sequence>MDIPVLPDITIVFGLAVLVILVCHRFKIPTLVGLLLTGVLCGPHGLGLVRSAHGVEILSEIGVIMLLFTIGLELSLADLSRLKRPVFIGGSVQMGLTWLVFFAAGLFGVNFSGGSSVLIGMLAALSSTAIVLKTLQERSEMEAPHGRVSLGILIFQDLLAVPMTLAVPLLAGTALGGTNTASIAYTVGKGALILVLLVVLSRKVMPRLLLSIVRTRSRELFLLAALGICLAVSLLTAAIGLSLSLGAFLAGLLLSGSDYRENLHEAVLPFKDVFTSLFFISIGMLLNVTTAAGHIWEILGAAILLLVVKAIVAGVATRVLGYPTRTAVLVGLALCQVGEFSFILAKAGFAQEVISEHFYQKFLAASILTMVLAPFLIALAPRTAGIICRLFRVCDTPDAAPMARYTDHLIILGFGAGGRQLARAAKTADIPYVILEMNPDTVRNEAQKGEPIIFGDASKPGVLTHICVQEAKALAVVISDAAAARRAVEIARFENPALYIVARTRFNTEIKSLLKLGANDVVAEEFEASLGVFARVMDKFMLPHDDIERMVQAIRREGYKAMLPGSLDEMAGFVPDKSLAGLHVAVFTVDAASTLAGRSLMDVHLRRKHDLTVAAVRRGDAFVPNPDGPFVLNAGDRLYVLGTAETLKKGAGLFRGTAEAASPAA</sequence>
<dbReference type="Pfam" id="PF00999">
    <property type="entry name" value="Na_H_Exchanger"/>
    <property type="match status" value="1"/>
</dbReference>
<evidence type="ECO:0000256" key="4">
    <source>
        <dbReference type="ARBA" id="ARBA00022538"/>
    </source>
</evidence>
<dbReference type="EMBL" id="WVUD01000002">
    <property type="protein sequence ID" value="MYL82049.1"/>
    <property type="molecule type" value="Genomic_DNA"/>
</dbReference>
<dbReference type="Gene3D" id="1.20.1530.20">
    <property type="match status" value="1"/>
</dbReference>
<evidence type="ECO:0000256" key="2">
    <source>
        <dbReference type="ARBA" id="ARBA00005551"/>
    </source>
</evidence>
<reference evidence="11 12" key="1">
    <citation type="submission" date="2020-01" db="EMBL/GenBank/DDBJ databases">
        <title>Genome sequence of Desulfovibrio aerotolerans DSM 16695(T).</title>
        <authorList>
            <person name="Karnachuk O."/>
            <person name="Avakyan M."/>
            <person name="Mardanov A."/>
            <person name="Kadnikov V."/>
            <person name="Ravin N."/>
        </authorList>
    </citation>
    <scope>NUCLEOTIDE SEQUENCE [LARGE SCALE GENOMIC DNA]</scope>
    <source>
        <strain evidence="11 12">DSM 16695</strain>
    </source>
</reference>
<feature type="transmembrane region" description="Helical" evidence="8">
    <location>
        <begin position="86"/>
        <end position="109"/>
    </location>
</feature>
<feature type="transmembrane region" description="Helical" evidence="8">
    <location>
        <begin position="299"/>
        <end position="321"/>
    </location>
</feature>
<dbReference type="Pfam" id="PF02254">
    <property type="entry name" value="TrkA_N"/>
    <property type="match status" value="1"/>
</dbReference>
<gene>
    <name evidence="11" type="ORF">GTA51_02705</name>
</gene>
<dbReference type="GO" id="GO:0016020">
    <property type="term" value="C:membrane"/>
    <property type="evidence" value="ECO:0007669"/>
    <property type="project" value="UniProtKB-SubCell"/>
</dbReference>
<feature type="transmembrane region" description="Helical" evidence="8">
    <location>
        <begin position="115"/>
        <end position="135"/>
    </location>
</feature>
<dbReference type="Proteomes" id="UP000482487">
    <property type="component" value="Unassembled WGS sequence"/>
</dbReference>
<accession>A0A7C9MHR1</accession>
<evidence type="ECO:0000256" key="5">
    <source>
        <dbReference type="ARBA" id="ARBA00022692"/>
    </source>
</evidence>
<keyword evidence="6 8" id="KW-1133">Transmembrane helix</keyword>
<dbReference type="GO" id="GO:0015297">
    <property type="term" value="F:antiporter activity"/>
    <property type="evidence" value="ECO:0007669"/>
    <property type="project" value="InterPro"/>
</dbReference>
<dbReference type="InterPro" id="IPR036721">
    <property type="entry name" value="RCK_C_sf"/>
</dbReference>
<evidence type="ECO:0000256" key="1">
    <source>
        <dbReference type="ARBA" id="ARBA00004141"/>
    </source>
</evidence>
<dbReference type="SUPFAM" id="SSF116726">
    <property type="entry name" value="TrkA C-terminal domain-like"/>
    <property type="match status" value="1"/>
</dbReference>
<feature type="transmembrane region" description="Helical" evidence="8">
    <location>
        <begin position="183"/>
        <end position="200"/>
    </location>
</feature>
<comment type="subcellular location">
    <subcellularLocation>
        <location evidence="1">Membrane</location>
        <topology evidence="1">Multi-pass membrane protein</topology>
    </subcellularLocation>
</comment>
<dbReference type="Gene3D" id="3.30.70.1450">
    <property type="entry name" value="Regulator of K+ conductance, C-terminal domain"/>
    <property type="match status" value="1"/>
</dbReference>
<feature type="transmembrane region" description="Helical" evidence="8">
    <location>
        <begin position="273"/>
        <end position="292"/>
    </location>
</feature>
<dbReference type="Pfam" id="PF02080">
    <property type="entry name" value="TrkA_C"/>
    <property type="match status" value="1"/>
</dbReference>
<organism evidence="11 12">
    <name type="scientific">Solidesulfovibrio aerotolerans</name>
    <dbReference type="NCBI Taxonomy" id="295255"/>
    <lineage>
        <taxon>Bacteria</taxon>
        <taxon>Pseudomonadati</taxon>
        <taxon>Thermodesulfobacteriota</taxon>
        <taxon>Desulfovibrionia</taxon>
        <taxon>Desulfovibrionales</taxon>
        <taxon>Desulfovibrionaceae</taxon>
        <taxon>Solidesulfovibrio</taxon>
    </lineage>
</organism>
<evidence type="ECO:0000256" key="6">
    <source>
        <dbReference type="ARBA" id="ARBA00022989"/>
    </source>
</evidence>
<feature type="domain" description="RCK N-terminal" evidence="9">
    <location>
        <begin position="406"/>
        <end position="523"/>
    </location>
</feature>
<feature type="transmembrane region" description="Helical" evidence="8">
    <location>
        <begin position="6"/>
        <end position="24"/>
    </location>
</feature>
<keyword evidence="5 8" id="KW-0812">Transmembrane</keyword>
<keyword evidence="4" id="KW-0406">Ion transport</keyword>
<feature type="transmembrane region" description="Helical" evidence="8">
    <location>
        <begin position="362"/>
        <end position="380"/>
    </location>
</feature>
<keyword evidence="4" id="KW-0633">Potassium transport</keyword>
<feature type="transmembrane region" description="Helical" evidence="8">
    <location>
        <begin position="327"/>
        <end position="350"/>
    </location>
</feature>
<dbReference type="Gene3D" id="3.40.50.720">
    <property type="entry name" value="NAD(P)-binding Rossmann-like Domain"/>
    <property type="match status" value="1"/>
</dbReference>
<evidence type="ECO:0000259" key="9">
    <source>
        <dbReference type="PROSITE" id="PS51201"/>
    </source>
</evidence>
<dbReference type="PANTHER" id="PTHR42751">
    <property type="entry name" value="SODIUM/HYDROGEN EXCHANGER FAMILY/TRKA DOMAIN PROTEIN"/>
    <property type="match status" value="1"/>
</dbReference>
<dbReference type="InterPro" id="IPR006037">
    <property type="entry name" value="RCK_C"/>
</dbReference>
<dbReference type="AlphaFoldDB" id="A0A7C9MHR1"/>
<comment type="caution">
    <text evidence="11">The sequence shown here is derived from an EMBL/GenBank/DDBJ whole genome shotgun (WGS) entry which is preliminary data.</text>
</comment>
<keyword evidence="4" id="KW-0630">Potassium</keyword>
<comment type="similarity">
    <text evidence="2">Belongs to the monovalent cation:proton antiporter 2 (CPA2) transporter (TC 2.A.37) family.</text>
</comment>
<evidence type="ECO:0000256" key="8">
    <source>
        <dbReference type="SAM" id="Phobius"/>
    </source>
</evidence>
<evidence type="ECO:0000313" key="12">
    <source>
        <dbReference type="Proteomes" id="UP000482487"/>
    </source>
</evidence>
<evidence type="ECO:0000256" key="3">
    <source>
        <dbReference type="ARBA" id="ARBA00022448"/>
    </source>
</evidence>
<keyword evidence="3" id="KW-0813">Transport</keyword>
<feature type="domain" description="RCK C-terminal" evidence="10">
    <location>
        <begin position="572"/>
        <end position="656"/>
    </location>
</feature>
<dbReference type="OrthoDB" id="9781411at2"/>
<dbReference type="InterPro" id="IPR006153">
    <property type="entry name" value="Cation/H_exchanger_TM"/>
</dbReference>
<dbReference type="GO" id="GO:0006813">
    <property type="term" value="P:potassium ion transport"/>
    <property type="evidence" value="ECO:0007669"/>
    <property type="project" value="UniProtKB-KW"/>
</dbReference>
<dbReference type="GO" id="GO:1902600">
    <property type="term" value="P:proton transmembrane transport"/>
    <property type="evidence" value="ECO:0007669"/>
    <property type="project" value="InterPro"/>
</dbReference>
<dbReference type="PROSITE" id="PS51201">
    <property type="entry name" value="RCK_N"/>
    <property type="match status" value="1"/>
</dbReference>
<dbReference type="RefSeq" id="WP_160958455.1">
    <property type="nucleotide sequence ID" value="NZ_WVUD01000002.1"/>
</dbReference>
<dbReference type="InterPro" id="IPR038770">
    <property type="entry name" value="Na+/solute_symporter_sf"/>
</dbReference>
<evidence type="ECO:0000259" key="10">
    <source>
        <dbReference type="PROSITE" id="PS51202"/>
    </source>
</evidence>
<feature type="transmembrane region" description="Helical" evidence="8">
    <location>
        <begin position="61"/>
        <end position="79"/>
    </location>
</feature>
<proteinExistence type="inferred from homology"/>
<feature type="transmembrane region" description="Helical" evidence="8">
    <location>
        <begin position="220"/>
        <end position="253"/>
    </location>
</feature>
<dbReference type="PROSITE" id="PS51202">
    <property type="entry name" value="RCK_C"/>
    <property type="match status" value="1"/>
</dbReference>
<dbReference type="SUPFAM" id="SSF51735">
    <property type="entry name" value="NAD(P)-binding Rossmann-fold domains"/>
    <property type="match status" value="1"/>
</dbReference>
<protein>
    <submittedName>
        <fullName evidence="11">Potassium transporter KefB</fullName>
    </submittedName>
</protein>
<dbReference type="GO" id="GO:0008324">
    <property type="term" value="F:monoatomic cation transmembrane transporter activity"/>
    <property type="evidence" value="ECO:0007669"/>
    <property type="project" value="InterPro"/>
</dbReference>
<evidence type="ECO:0000256" key="7">
    <source>
        <dbReference type="ARBA" id="ARBA00023136"/>
    </source>
</evidence>
<evidence type="ECO:0000313" key="11">
    <source>
        <dbReference type="EMBL" id="MYL82049.1"/>
    </source>
</evidence>
<dbReference type="PANTHER" id="PTHR42751:SF3">
    <property type="entry name" value="SODIUM_GLUTAMATE SYMPORTER"/>
    <property type="match status" value="1"/>
</dbReference>
<keyword evidence="12" id="KW-1185">Reference proteome</keyword>